<dbReference type="EMBL" id="JBEWLZ010000005">
    <property type="protein sequence ID" value="MET1490456.1"/>
    <property type="molecule type" value="Genomic_DNA"/>
</dbReference>
<evidence type="ECO:0000256" key="2">
    <source>
        <dbReference type="ARBA" id="ARBA00023136"/>
    </source>
</evidence>
<evidence type="ECO:0000313" key="8">
    <source>
        <dbReference type="Proteomes" id="UP001548590"/>
    </source>
</evidence>
<name>A0ABV2CRA9_9RHOO</name>
<dbReference type="InterPro" id="IPR002372">
    <property type="entry name" value="PQQ_rpt_dom"/>
</dbReference>
<organism evidence="7 8">
    <name type="scientific">Uliginosibacterium paludis</name>
    <dbReference type="NCBI Taxonomy" id="1615952"/>
    <lineage>
        <taxon>Bacteria</taxon>
        <taxon>Pseudomonadati</taxon>
        <taxon>Pseudomonadota</taxon>
        <taxon>Betaproteobacteria</taxon>
        <taxon>Rhodocyclales</taxon>
        <taxon>Zoogloeaceae</taxon>
        <taxon>Uliginosibacterium</taxon>
    </lineage>
</organism>
<accession>A0ABV2CRA9</accession>
<dbReference type="InterPro" id="IPR011047">
    <property type="entry name" value="Quinoprotein_ADH-like_sf"/>
</dbReference>
<comment type="subunit">
    <text evidence="4">Part of the Bam complex.</text>
</comment>
<keyword evidence="1 4" id="KW-0732">Signal</keyword>
<reference evidence="7 8" key="1">
    <citation type="submission" date="2024-07" db="EMBL/GenBank/DDBJ databases">
        <title>Uliginosibacterium paludis KCTC:42655.</title>
        <authorList>
            <person name="Kim M.K."/>
        </authorList>
    </citation>
    <scope>NUCLEOTIDE SEQUENCE [LARGE SCALE GENOMIC DNA]</scope>
    <source>
        <strain evidence="7 8">KCTC 42655</strain>
    </source>
</reference>
<protein>
    <recommendedName>
        <fullName evidence="4">Outer membrane protein assembly factor BamB</fullName>
    </recommendedName>
</protein>
<feature type="chain" id="PRO_5046475045" description="Outer membrane protein assembly factor BamB" evidence="5">
    <location>
        <begin position="18"/>
        <end position="379"/>
    </location>
</feature>
<dbReference type="RefSeq" id="WP_345928968.1">
    <property type="nucleotide sequence ID" value="NZ_JBDIVF010000008.1"/>
</dbReference>
<evidence type="ECO:0000259" key="6">
    <source>
        <dbReference type="Pfam" id="PF13360"/>
    </source>
</evidence>
<dbReference type="InterPro" id="IPR015943">
    <property type="entry name" value="WD40/YVTN_repeat-like_dom_sf"/>
</dbReference>
<dbReference type="NCBIfam" id="TIGR03300">
    <property type="entry name" value="assembly_YfgL"/>
    <property type="match status" value="1"/>
</dbReference>
<feature type="signal peptide" evidence="5">
    <location>
        <begin position="1"/>
        <end position="17"/>
    </location>
</feature>
<evidence type="ECO:0000256" key="1">
    <source>
        <dbReference type="ARBA" id="ARBA00022729"/>
    </source>
</evidence>
<dbReference type="Pfam" id="PF13360">
    <property type="entry name" value="PQQ_2"/>
    <property type="match status" value="1"/>
</dbReference>
<dbReference type="SUPFAM" id="SSF50998">
    <property type="entry name" value="Quinoprotein alcohol dehydrogenase-like"/>
    <property type="match status" value="1"/>
</dbReference>
<dbReference type="PANTHER" id="PTHR34512">
    <property type="entry name" value="CELL SURFACE PROTEIN"/>
    <property type="match status" value="1"/>
</dbReference>
<comment type="similarity">
    <text evidence="4">Belongs to the BamB family.</text>
</comment>
<evidence type="ECO:0000313" key="7">
    <source>
        <dbReference type="EMBL" id="MET1490456.1"/>
    </source>
</evidence>
<comment type="subcellular location">
    <subcellularLocation>
        <location evidence="4">Cell outer membrane</location>
        <topology evidence="4">Lipid-anchor</topology>
    </subcellularLocation>
</comment>
<feature type="domain" description="Pyrrolo-quinoline quinone repeat" evidence="6">
    <location>
        <begin position="73"/>
        <end position="303"/>
    </location>
</feature>
<dbReference type="HAMAP" id="MF_00923">
    <property type="entry name" value="OM_assembly_BamB"/>
    <property type="match status" value="1"/>
</dbReference>
<dbReference type="SMART" id="SM00564">
    <property type="entry name" value="PQQ"/>
    <property type="match status" value="7"/>
</dbReference>
<comment type="caution">
    <text evidence="7">The sequence shown here is derived from an EMBL/GenBank/DDBJ whole genome shotgun (WGS) entry which is preliminary data.</text>
</comment>
<dbReference type="InterPro" id="IPR017687">
    <property type="entry name" value="BamB"/>
</dbReference>
<comment type="function">
    <text evidence="4">Part of the outer membrane protein assembly complex, which is involved in assembly and insertion of beta-barrel proteins into the outer membrane.</text>
</comment>
<dbReference type="Proteomes" id="UP001548590">
    <property type="component" value="Unassembled WGS sequence"/>
</dbReference>
<dbReference type="PROSITE" id="PS51257">
    <property type="entry name" value="PROKAR_LIPOPROTEIN"/>
    <property type="match status" value="1"/>
</dbReference>
<evidence type="ECO:0000256" key="3">
    <source>
        <dbReference type="ARBA" id="ARBA00023237"/>
    </source>
</evidence>
<sequence>MMNRRILLASALLVALAACSSKSSKPDLTPAPLPVFKPTAELSTLWKDSLSSLGESLLAPAFNGGSVYAAGQKGDIARFDAAGRQVWKVRAEAALSSGVSTNARHVIVASSDGVLRAYDAADGKSLWNVTLGGVVLSAPLLTDDLVVVRVGDSQLVAYGLTDGARKWVYQRAQAPLALRSHSGMGAAGGLVFAGFPGGKLVALTAAGGVQRWESTIAQPKGSNEIERLTDIVGEPVVRGDAVCVAAFQGRVACVDAATGGQRWARDISSAVGISADAAAVYVTDTDGSVYALDASTGATAWKQDKLARRRVGRPLVAGDAVIVADGMGYLHALDRKDGSFLANMRVDSSGVRAPLLALPNNAFAVQSADGDVYALTLRR</sequence>
<dbReference type="PANTHER" id="PTHR34512:SF30">
    <property type="entry name" value="OUTER MEMBRANE PROTEIN ASSEMBLY FACTOR BAMB"/>
    <property type="match status" value="1"/>
</dbReference>
<keyword evidence="4" id="KW-0449">Lipoprotein</keyword>
<dbReference type="InterPro" id="IPR018391">
    <property type="entry name" value="PQQ_b-propeller_rpt"/>
</dbReference>
<keyword evidence="2 4" id="KW-0472">Membrane</keyword>
<evidence type="ECO:0000256" key="4">
    <source>
        <dbReference type="HAMAP-Rule" id="MF_00923"/>
    </source>
</evidence>
<evidence type="ECO:0000256" key="5">
    <source>
        <dbReference type="SAM" id="SignalP"/>
    </source>
</evidence>
<gene>
    <name evidence="4 7" type="primary">bamB</name>
    <name evidence="7" type="ORF">ABVT11_11525</name>
</gene>
<proteinExistence type="inferred from homology"/>
<keyword evidence="4" id="KW-0564">Palmitate</keyword>
<keyword evidence="3 4" id="KW-0998">Cell outer membrane</keyword>
<keyword evidence="8" id="KW-1185">Reference proteome</keyword>
<dbReference type="Gene3D" id="2.130.10.10">
    <property type="entry name" value="YVTN repeat-like/Quinoprotein amine dehydrogenase"/>
    <property type="match status" value="1"/>
</dbReference>